<evidence type="ECO:0000313" key="1">
    <source>
        <dbReference type="EMBL" id="STR02941.1"/>
    </source>
</evidence>
<proteinExistence type="predicted"/>
<accession>A0A377R355</accession>
<dbReference type="OrthoDB" id="9800818at2"/>
<protein>
    <submittedName>
        <fullName evidence="1">Protein of uncharacterized function (DUF3800)</fullName>
    </submittedName>
</protein>
<organism evidence="1 2">
    <name type="scientific">Kingella potus</name>
    <dbReference type="NCBI Taxonomy" id="265175"/>
    <lineage>
        <taxon>Bacteria</taxon>
        <taxon>Pseudomonadati</taxon>
        <taxon>Pseudomonadota</taxon>
        <taxon>Betaproteobacteria</taxon>
        <taxon>Neisseriales</taxon>
        <taxon>Neisseriaceae</taxon>
        <taxon>Kingella</taxon>
    </lineage>
</organism>
<dbReference type="AlphaFoldDB" id="A0A377R355"/>
<dbReference type="Pfam" id="PF12686">
    <property type="entry name" value="DUF3800"/>
    <property type="match status" value="1"/>
</dbReference>
<gene>
    <name evidence="1" type="ORF">NCTC13336_01829</name>
</gene>
<dbReference type="InterPro" id="IPR024524">
    <property type="entry name" value="DUF3800"/>
</dbReference>
<sequence>MYLLYADESGSVDDPNGDFFVLAGISIFERQTHWLDQKIETVAQRFNARFAGGKCEFHGSPMHSGRGSWKTAATPAERAQAVADILHLLSHSQSQIRIFASIIEKRLFADKSEIIPTAFQDIAFSFDSSLRNIYYKHNNAQRGLVLFDKSTSERMIQELSYSYKHLGSSDDKLRNFAEVPVFVDSQATRLIQMADLIAYWLYRYYQSNDNRGFNIIQPHIWRSGAEILGLHEHISDETRRRLPHAGDCGYPFPTPNPI</sequence>
<keyword evidence="2" id="KW-1185">Reference proteome</keyword>
<dbReference type="RefSeq" id="WP_115308806.1">
    <property type="nucleotide sequence ID" value="NZ_CP091516.1"/>
</dbReference>
<name>A0A377R355_9NEIS</name>
<reference evidence="1 2" key="1">
    <citation type="submission" date="2018-06" db="EMBL/GenBank/DDBJ databases">
        <authorList>
            <consortium name="Pathogen Informatics"/>
            <person name="Doyle S."/>
        </authorList>
    </citation>
    <scope>NUCLEOTIDE SEQUENCE [LARGE SCALE GENOMIC DNA]</scope>
    <source>
        <strain evidence="1 2">NCTC13336</strain>
    </source>
</reference>
<evidence type="ECO:0000313" key="2">
    <source>
        <dbReference type="Proteomes" id="UP000254293"/>
    </source>
</evidence>
<dbReference type="EMBL" id="UGJJ01000002">
    <property type="protein sequence ID" value="STR02941.1"/>
    <property type="molecule type" value="Genomic_DNA"/>
</dbReference>
<dbReference type="Proteomes" id="UP000254293">
    <property type="component" value="Unassembled WGS sequence"/>
</dbReference>